<feature type="domain" description="DUF1707" evidence="2">
    <location>
        <begin position="39"/>
        <end position="91"/>
    </location>
</feature>
<dbReference type="Pfam" id="PF09922">
    <property type="entry name" value="LiaF-like_C"/>
    <property type="match status" value="1"/>
</dbReference>
<proteinExistence type="predicted"/>
<comment type="caution">
    <text evidence="4">The sequence shown here is derived from an EMBL/GenBank/DDBJ whole genome shotgun (WGS) entry which is preliminary data.</text>
</comment>
<dbReference type="EMBL" id="JAAAHS010000038">
    <property type="protein sequence ID" value="NBE51393.1"/>
    <property type="molecule type" value="Genomic_DNA"/>
</dbReference>
<evidence type="ECO:0000313" key="5">
    <source>
        <dbReference type="Proteomes" id="UP000598297"/>
    </source>
</evidence>
<evidence type="ECO:0000313" key="4">
    <source>
        <dbReference type="EMBL" id="NBE51393.1"/>
    </source>
</evidence>
<dbReference type="AlphaFoldDB" id="A0A964ULG3"/>
<dbReference type="OrthoDB" id="4772576at2"/>
<gene>
    <name evidence="4" type="ORF">GUY60_08130</name>
</gene>
<dbReference type="PANTHER" id="PTHR40763">
    <property type="entry name" value="MEMBRANE PROTEIN-RELATED"/>
    <property type="match status" value="1"/>
</dbReference>
<keyword evidence="5" id="KW-1185">Reference proteome</keyword>
<feature type="domain" description="Cell wall-active antibiotics response LiaF-like C-terminal" evidence="3">
    <location>
        <begin position="129"/>
        <end position="202"/>
    </location>
</feature>
<dbReference type="InterPro" id="IPR024425">
    <property type="entry name" value="LiaF-like_C"/>
</dbReference>
<evidence type="ECO:0000259" key="3">
    <source>
        <dbReference type="Pfam" id="PF09922"/>
    </source>
</evidence>
<feature type="region of interest" description="Disordered" evidence="1">
    <location>
        <begin position="89"/>
        <end position="115"/>
    </location>
</feature>
<feature type="compositionally biased region" description="Basic and acidic residues" evidence="1">
    <location>
        <begin position="89"/>
        <end position="99"/>
    </location>
</feature>
<feature type="region of interest" description="Disordered" evidence="1">
    <location>
        <begin position="1"/>
        <end position="48"/>
    </location>
</feature>
<dbReference type="PANTHER" id="PTHR40763:SF4">
    <property type="entry name" value="DUF1707 DOMAIN-CONTAINING PROTEIN"/>
    <property type="match status" value="1"/>
</dbReference>
<organism evidence="4 5">
    <name type="scientific">Streptomyces boluensis</name>
    <dbReference type="NCBI Taxonomy" id="1775135"/>
    <lineage>
        <taxon>Bacteria</taxon>
        <taxon>Bacillati</taxon>
        <taxon>Actinomycetota</taxon>
        <taxon>Actinomycetes</taxon>
        <taxon>Kitasatosporales</taxon>
        <taxon>Streptomycetaceae</taxon>
        <taxon>Streptomyces</taxon>
    </lineage>
</organism>
<reference evidence="4" key="1">
    <citation type="submission" date="2020-01" db="EMBL/GenBank/DDBJ databases">
        <title>Whole-genome analyses of novel actinobacteria.</title>
        <authorList>
            <person name="Sahin N."/>
        </authorList>
    </citation>
    <scope>NUCLEOTIDE SEQUENCE</scope>
    <source>
        <strain evidence="4">YC537</strain>
    </source>
</reference>
<evidence type="ECO:0000259" key="2">
    <source>
        <dbReference type="Pfam" id="PF08044"/>
    </source>
</evidence>
<sequence>MDLEKRPQTPEASPTTAPDEPRDAPPQARETPVAPVAELRASDADRDRTADILREALAEGRLTAEEHAERIDGVYLAKTVAELEPYVRDLPGAHDDRDPAAAAHSGAPLPGEVPVGPDENLVAVFSSSTRKGRWRVGRRTHAYAVFGRVEIDLTEAIFEHQHVVIKVVSIFGNIEVRVPENVTLRGTGSGVFGNFEVDTAESGDSQAPVVFVDGFSVFGNIEAKPKRGKFIEDLHKYVGRYTAKHLRKHLG</sequence>
<name>A0A964ULG3_9ACTN</name>
<dbReference type="Pfam" id="PF08044">
    <property type="entry name" value="DUF1707"/>
    <property type="match status" value="1"/>
</dbReference>
<dbReference type="Proteomes" id="UP000598297">
    <property type="component" value="Unassembled WGS sequence"/>
</dbReference>
<evidence type="ECO:0000256" key="1">
    <source>
        <dbReference type="SAM" id="MobiDB-lite"/>
    </source>
</evidence>
<dbReference type="InterPro" id="IPR012551">
    <property type="entry name" value="DUF1707_SHOCT-like"/>
</dbReference>
<accession>A0A964ULG3</accession>
<dbReference type="RefSeq" id="WP_161695346.1">
    <property type="nucleotide sequence ID" value="NZ_JAAAHS010000038.1"/>
</dbReference>
<protein>
    <submittedName>
        <fullName evidence="4">DUF1707 domain-containing protein</fullName>
    </submittedName>
</protein>